<proteinExistence type="predicted"/>
<name>A0A9D3XAH2_9SAUR</name>
<gene>
    <name evidence="1" type="ORF">KIL84_011866</name>
</gene>
<sequence>MFQCTYFHRFCSGAAMPFSRPSSETEEPVSNSLRFYASSSTEPVGAFLVAGSLHRRVARTQDPNHFPFVKWPAAKQHLTDWGRNVVRAAPRYPPPANAY</sequence>
<evidence type="ECO:0000313" key="1">
    <source>
        <dbReference type="EMBL" id="KAH1178164.1"/>
    </source>
</evidence>
<keyword evidence="2" id="KW-1185">Reference proteome</keyword>
<dbReference type="Proteomes" id="UP000827986">
    <property type="component" value="Unassembled WGS sequence"/>
</dbReference>
<reference evidence="1" key="1">
    <citation type="submission" date="2021-09" db="EMBL/GenBank/DDBJ databases">
        <title>The genome of Mauremys mutica provides insights into the evolution of semi-aquatic lifestyle.</title>
        <authorList>
            <person name="Gong S."/>
            <person name="Gao Y."/>
        </authorList>
    </citation>
    <scope>NUCLEOTIDE SEQUENCE</scope>
    <source>
        <strain evidence="1">MM-2020</strain>
        <tissue evidence="1">Muscle</tissue>
    </source>
</reference>
<dbReference type="EMBL" id="JAHDVG010000474">
    <property type="protein sequence ID" value="KAH1178164.1"/>
    <property type="molecule type" value="Genomic_DNA"/>
</dbReference>
<organism evidence="1 2">
    <name type="scientific">Mauremys mutica</name>
    <name type="common">yellowpond turtle</name>
    <dbReference type="NCBI Taxonomy" id="74926"/>
    <lineage>
        <taxon>Eukaryota</taxon>
        <taxon>Metazoa</taxon>
        <taxon>Chordata</taxon>
        <taxon>Craniata</taxon>
        <taxon>Vertebrata</taxon>
        <taxon>Euteleostomi</taxon>
        <taxon>Archelosauria</taxon>
        <taxon>Testudinata</taxon>
        <taxon>Testudines</taxon>
        <taxon>Cryptodira</taxon>
        <taxon>Durocryptodira</taxon>
        <taxon>Testudinoidea</taxon>
        <taxon>Geoemydidae</taxon>
        <taxon>Geoemydinae</taxon>
        <taxon>Mauremys</taxon>
    </lineage>
</organism>
<accession>A0A9D3XAH2</accession>
<protein>
    <submittedName>
        <fullName evidence="1">Uncharacterized protein</fullName>
    </submittedName>
</protein>
<comment type="caution">
    <text evidence="1">The sequence shown here is derived from an EMBL/GenBank/DDBJ whole genome shotgun (WGS) entry which is preliminary data.</text>
</comment>
<evidence type="ECO:0000313" key="2">
    <source>
        <dbReference type="Proteomes" id="UP000827986"/>
    </source>
</evidence>
<dbReference type="AlphaFoldDB" id="A0A9D3XAH2"/>